<dbReference type="InterPro" id="IPR035897">
    <property type="entry name" value="Toll_tir_struct_dom_sf"/>
</dbReference>
<dbReference type="Gene3D" id="3.40.50.10140">
    <property type="entry name" value="Toll/interleukin-1 receptor homology (TIR) domain"/>
    <property type="match status" value="1"/>
</dbReference>
<dbReference type="GO" id="GO:0007165">
    <property type="term" value="P:signal transduction"/>
    <property type="evidence" value="ECO:0007669"/>
    <property type="project" value="InterPro"/>
</dbReference>
<protein>
    <recommendedName>
        <fullName evidence="2">TIR domain-containing protein</fullName>
    </recommendedName>
</protein>
<feature type="compositionally biased region" description="Polar residues" evidence="1">
    <location>
        <begin position="18"/>
        <end position="27"/>
    </location>
</feature>
<dbReference type="Pfam" id="PF13676">
    <property type="entry name" value="TIR_2"/>
    <property type="match status" value="1"/>
</dbReference>
<evidence type="ECO:0000313" key="3">
    <source>
        <dbReference type="EMBL" id="KAK9936318.1"/>
    </source>
</evidence>
<sequence>MQRSSPALVRQILRHNRMSNVQMVPTLSTPPPPPGPPPPPPPGPPSNVFPLGSPCDVFPPGPPCDVFINHRGIDTKRTVAGLLNYHLASKLNLRPFLDSKNMKPGDRLFDKIDAAIRKCKLGMAVFSPQYCESYFCLHELALLMESKKRVIPVFCNVKPSQLRVKDNGVCPQYELERFSWALEEAKYTVGLTFDSSKADWSEFLREASDAVMQNLLEIEGERAYLREQC</sequence>
<organism evidence="3 4">
    <name type="scientific">Rubus argutus</name>
    <name type="common">Southern blackberry</name>
    <dbReference type="NCBI Taxonomy" id="59490"/>
    <lineage>
        <taxon>Eukaryota</taxon>
        <taxon>Viridiplantae</taxon>
        <taxon>Streptophyta</taxon>
        <taxon>Embryophyta</taxon>
        <taxon>Tracheophyta</taxon>
        <taxon>Spermatophyta</taxon>
        <taxon>Magnoliopsida</taxon>
        <taxon>eudicotyledons</taxon>
        <taxon>Gunneridae</taxon>
        <taxon>Pentapetalae</taxon>
        <taxon>rosids</taxon>
        <taxon>fabids</taxon>
        <taxon>Rosales</taxon>
        <taxon>Rosaceae</taxon>
        <taxon>Rosoideae</taxon>
        <taxon>Rosoideae incertae sedis</taxon>
        <taxon>Rubus</taxon>
    </lineage>
</organism>
<gene>
    <name evidence="3" type="ORF">M0R45_013166</name>
</gene>
<evidence type="ECO:0000256" key="1">
    <source>
        <dbReference type="SAM" id="MobiDB-lite"/>
    </source>
</evidence>
<comment type="caution">
    <text evidence="3">The sequence shown here is derived from an EMBL/GenBank/DDBJ whole genome shotgun (WGS) entry which is preliminary data.</text>
</comment>
<dbReference type="SMART" id="SM00255">
    <property type="entry name" value="TIR"/>
    <property type="match status" value="1"/>
</dbReference>
<feature type="compositionally biased region" description="Pro residues" evidence="1">
    <location>
        <begin position="28"/>
        <end position="47"/>
    </location>
</feature>
<evidence type="ECO:0000259" key="2">
    <source>
        <dbReference type="PROSITE" id="PS50104"/>
    </source>
</evidence>
<dbReference type="PROSITE" id="PS50104">
    <property type="entry name" value="TIR"/>
    <property type="match status" value="1"/>
</dbReference>
<dbReference type="SUPFAM" id="SSF52200">
    <property type="entry name" value="Toll/Interleukin receptor TIR domain"/>
    <property type="match status" value="1"/>
</dbReference>
<dbReference type="Proteomes" id="UP001457282">
    <property type="component" value="Unassembled WGS sequence"/>
</dbReference>
<dbReference type="EMBL" id="JBEDUW010000003">
    <property type="protein sequence ID" value="KAK9936318.1"/>
    <property type="molecule type" value="Genomic_DNA"/>
</dbReference>
<evidence type="ECO:0000313" key="4">
    <source>
        <dbReference type="Proteomes" id="UP001457282"/>
    </source>
</evidence>
<accession>A0AAW1XIT4</accession>
<keyword evidence="4" id="KW-1185">Reference proteome</keyword>
<reference evidence="3 4" key="1">
    <citation type="journal article" date="2023" name="G3 (Bethesda)">
        <title>A chromosome-length genome assembly and annotation of blackberry (Rubus argutus, cv. 'Hillquist').</title>
        <authorList>
            <person name="Bruna T."/>
            <person name="Aryal R."/>
            <person name="Dudchenko O."/>
            <person name="Sargent D.J."/>
            <person name="Mead D."/>
            <person name="Buti M."/>
            <person name="Cavallini A."/>
            <person name="Hytonen T."/>
            <person name="Andres J."/>
            <person name="Pham M."/>
            <person name="Weisz D."/>
            <person name="Mascagni F."/>
            <person name="Usai G."/>
            <person name="Natali L."/>
            <person name="Bassil N."/>
            <person name="Fernandez G.E."/>
            <person name="Lomsadze A."/>
            <person name="Armour M."/>
            <person name="Olukolu B."/>
            <person name="Poorten T."/>
            <person name="Britton C."/>
            <person name="Davik J."/>
            <person name="Ashrafi H."/>
            <person name="Aiden E.L."/>
            <person name="Borodovsky M."/>
            <person name="Worthington M."/>
        </authorList>
    </citation>
    <scope>NUCLEOTIDE SEQUENCE [LARGE SCALE GENOMIC DNA]</scope>
    <source>
        <strain evidence="3">PI 553951</strain>
    </source>
</reference>
<name>A0AAW1XIT4_RUBAR</name>
<feature type="domain" description="TIR" evidence="2">
    <location>
        <begin position="62"/>
        <end position="211"/>
    </location>
</feature>
<dbReference type="PANTHER" id="PTHR31008:SF42">
    <property type="entry name" value="TMV RESISTANCE PROTEIN N-LIKE"/>
    <property type="match status" value="1"/>
</dbReference>
<feature type="region of interest" description="Disordered" evidence="1">
    <location>
        <begin position="15"/>
        <end position="52"/>
    </location>
</feature>
<dbReference type="InterPro" id="IPR000157">
    <property type="entry name" value="TIR_dom"/>
</dbReference>
<dbReference type="AlphaFoldDB" id="A0AAW1XIT4"/>
<dbReference type="PANTHER" id="PTHR31008">
    <property type="entry name" value="COP1-INTERACTING PROTEIN-RELATED"/>
    <property type="match status" value="1"/>
</dbReference>
<proteinExistence type="predicted"/>